<dbReference type="AlphaFoldDB" id="A0A5B7D171"/>
<comment type="caution">
    <text evidence="1">The sequence shown here is derived from an EMBL/GenBank/DDBJ whole genome shotgun (WGS) entry which is preliminary data.</text>
</comment>
<sequence length="84" mass="9428">MQHMSIATHPSLSPPDNHCNNTRGSWCCVGCFSRHLHTPTVHTQRWALALVKPQNTCFLTITTTTTTTITTTKLHWLPSPTKQC</sequence>
<proteinExistence type="predicted"/>
<accession>A0A5B7D171</accession>
<name>A0A5B7D171_PORTR</name>
<evidence type="ECO:0000313" key="2">
    <source>
        <dbReference type="Proteomes" id="UP000324222"/>
    </source>
</evidence>
<dbReference type="Proteomes" id="UP000324222">
    <property type="component" value="Unassembled WGS sequence"/>
</dbReference>
<evidence type="ECO:0000313" key="1">
    <source>
        <dbReference type="EMBL" id="MPC15065.1"/>
    </source>
</evidence>
<keyword evidence="2" id="KW-1185">Reference proteome</keyword>
<reference evidence="1 2" key="1">
    <citation type="submission" date="2019-05" db="EMBL/GenBank/DDBJ databases">
        <title>Another draft genome of Portunus trituberculatus and its Hox gene families provides insights of decapod evolution.</title>
        <authorList>
            <person name="Jeong J.-H."/>
            <person name="Song I."/>
            <person name="Kim S."/>
            <person name="Choi T."/>
            <person name="Kim D."/>
            <person name="Ryu S."/>
            <person name="Kim W."/>
        </authorList>
    </citation>
    <scope>NUCLEOTIDE SEQUENCE [LARGE SCALE GENOMIC DNA]</scope>
    <source>
        <tissue evidence="1">Muscle</tissue>
    </source>
</reference>
<gene>
    <name evidence="1" type="ORF">E2C01_007847</name>
</gene>
<dbReference type="EMBL" id="VSRR010000400">
    <property type="protein sequence ID" value="MPC15065.1"/>
    <property type="molecule type" value="Genomic_DNA"/>
</dbReference>
<protein>
    <submittedName>
        <fullName evidence="1">Uncharacterized protein</fullName>
    </submittedName>
</protein>
<organism evidence="1 2">
    <name type="scientific">Portunus trituberculatus</name>
    <name type="common">Swimming crab</name>
    <name type="synonym">Neptunus trituberculatus</name>
    <dbReference type="NCBI Taxonomy" id="210409"/>
    <lineage>
        <taxon>Eukaryota</taxon>
        <taxon>Metazoa</taxon>
        <taxon>Ecdysozoa</taxon>
        <taxon>Arthropoda</taxon>
        <taxon>Crustacea</taxon>
        <taxon>Multicrustacea</taxon>
        <taxon>Malacostraca</taxon>
        <taxon>Eumalacostraca</taxon>
        <taxon>Eucarida</taxon>
        <taxon>Decapoda</taxon>
        <taxon>Pleocyemata</taxon>
        <taxon>Brachyura</taxon>
        <taxon>Eubrachyura</taxon>
        <taxon>Portunoidea</taxon>
        <taxon>Portunidae</taxon>
        <taxon>Portuninae</taxon>
        <taxon>Portunus</taxon>
    </lineage>
</organism>